<dbReference type="InterPro" id="IPR036162">
    <property type="entry name" value="Resolvase-like_N_sf"/>
</dbReference>
<comment type="caution">
    <text evidence="2">The sequence shown here is derived from an EMBL/GenBank/DDBJ whole genome shotgun (WGS) entry which is preliminary data.</text>
</comment>
<organism evidence="2 3">
    <name type="scientific">Xanthomonas sacchari</name>
    <dbReference type="NCBI Taxonomy" id="56458"/>
    <lineage>
        <taxon>Bacteria</taxon>
        <taxon>Pseudomonadati</taxon>
        <taxon>Pseudomonadota</taxon>
        <taxon>Gammaproteobacteria</taxon>
        <taxon>Lysobacterales</taxon>
        <taxon>Lysobacteraceae</taxon>
        <taxon>Xanthomonas</taxon>
    </lineage>
</organism>
<dbReference type="RefSeq" id="WP_017911639.1">
    <property type="nucleotide sequence ID" value="NZ_CP099530.1"/>
</dbReference>
<accession>A0ABT3DTK9</accession>
<proteinExistence type="predicted"/>
<evidence type="ECO:0000313" key="2">
    <source>
        <dbReference type="EMBL" id="MCW0398831.1"/>
    </source>
</evidence>
<dbReference type="EMBL" id="JANFWR010000007">
    <property type="protein sequence ID" value="MCW0398831.1"/>
    <property type="molecule type" value="Genomic_DNA"/>
</dbReference>
<dbReference type="SUPFAM" id="SSF53041">
    <property type="entry name" value="Resolvase-like"/>
    <property type="match status" value="1"/>
</dbReference>
<sequence length="202" mass="22996">MNKCAYVVVNKDCPSSAHIREILKDREVTKHVHIDSPPGRHRELSRQRGLLNALNELGPGDLLVMWTFEQLRLQVGDILILLEELRCRGCHVLALQEGFDTRNGETYETTVQKMAQVARQQRLTTRQRILHGMSTAKREGRPPGRMPALSQAERLEAMALLQKRGQTVELVAARYGVHPRTMLRYLHCLKSRDGERTQSAVA</sequence>
<feature type="domain" description="Resolvase/invertase-type recombinase catalytic" evidence="1">
    <location>
        <begin position="3"/>
        <end position="142"/>
    </location>
</feature>
<evidence type="ECO:0000313" key="3">
    <source>
        <dbReference type="Proteomes" id="UP001320843"/>
    </source>
</evidence>
<keyword evidence="3" id="KW-1185">Reference proteome</keyword>
<evidence type="ECO:0000259" key="1">
    <source>
        <dbReference type="SMART" id="SM00857"/>
    </source>
</evidence>
<dbReference type="Proteomes" id="UP001320843">
    <property type="component" value="Unassembled WGS sequence"/>
</dbReference>
<protein>
    <recommendedName>
        <fullName evidence="1">Resolvase/invertase-type recombinase catalytic domain-containing protein</fullName>
    </recommendedName>
</protein>
<name>A0ABT3DTK9_9XANT</name>
<dbReference type="Pfam" id="PF00239">
    <property type="entry name" value="Resolvase"/>
    <property type="match status" value="1"/>
</dbReference>
<dbReference type="SMART" id="SM00857">
    <property type="entry name" value="Resolvase"/>
    <property type="match status" value="1"/>
</dbReference>
<dbReference type="InterPro" id="IPR006119">
    <property type="entry name" value="Resolv_N"/>
</dbReference>
<reference evidence="2 3" key="1">
    <citation type="submission" date="2022-06" db="EMBL/GenBank/DDBJ databases">
        <title>Dynamics of rice microbiomes reveals core vertical transmitted seed endophytes.</title>
        <authorList>
            <person name="Liao K."/>
            <person name="Zhang X."/>
        </authorList>
    </citation>
    <scope>NUCLEOTIDE SEQUENCE [LARGE SCALE GENOMIC DNA]</scope>
    <source>
        <strain evidence="2 3">YT10-10-1</strain>
    </source>
</reference>
<gene>
    <name evidence="2" type="ORF">NB700_001387</name>
</gene>
<dbReference type="Gene3D" id="3.40.50.1390">
    <property type="entry name" value="Resolvase, N-terminal catalytic domain"/>
    <property type="match status" value="1"/>
</dbReference>